<dbReference type="PANTHER" id="PTHR40254">
    <property type="entry name" value="BLR0577 PROTEIN"/>
    <property type="match status" value="1"/>
</dbReference>
<dbReference type="SUPFAM" id="SSF51971">
    <property type="entry name" value="Nucleotide-binding domain"/>
    <property type="match status" value="1"/>
</dbReference>
<evidence type="ECO:0000313" key="2">
    <source>
        <dbReference type="EMBL" id="MVZ61996.1"/>
    </source>
</evidence>
<dbReference type="RefSeq" id="WP_160368746.1">
    <property type="nucleotide sequence ID" value="NZ_WSQA01000005.1"/>
</dbReference>
<proteinExistence type="predicted"/>
<dbReference type="EMBL" id="WSQA01000005">
    <property type="protein sequence ID" value="MVZ61996.1"/>
    <property type="molecule type" value="Genomic_DNA"/>
</dbReference>
<organism evidence="2 3">
    <name type="scientific">Sphingobacterium humi</name>
    <dbReference type="NCBI Taxonomy" id="1796905"/>
    <lineage>
        <taxon>Bacteria</taxon>
        <taxon>Pseudomonadati</taxon>
        <taxon>Bacteroidota</taxon>
        <taxon>Sphingobacteriia</taxon>
        <taxon>Sphingobacteriales</taxon>
        <taxon>Sphingobacteriaceae</taxon>
        <taxon>Sphingobacterium</taxon>
    </lineage>
</organism>
<protein>
    <recommendedName>
        <fullName evidence="1">FAD-dependent urate hydroxylase HpyO/Asp monooxygenase CreE-like FAD/NAD(P)-binding domain-containing protein</fullName>
    </recommendedName>
</protein>
<evidence type="ECO:0000259" key="1">
    <source>
        <dbReference type="Pfam" id="PF13454"/>
    </source>
</evidence>
<reference evidence="2 3" key="1">
    <citation type="submission" date="2019-12" db="EMBL/GenBank/DDBJ databases">
        <authorList>
            <person name="Dong K."/>
        </authorList>
    </citation>
    <scope>NUCLEOTIDE SEQUENCE [LARGE SCALE GENOMIC DNA]</scope>
    <source>
        <strain evidence="2 3">JCM 31225</strain>
    </source>
</reference>
<gene>
    <name evidence="2" type="ORF">GQF63_08195</name>
</gene>
<dbReference type="AlphaFoldDB" id="A0A6N8KY15"/>
<dbReference type="PANTHER" id="PTHR40254:SF1">
    <property type="entry name" value="BLR0577 PROTEIN"/>
    <property type="match status" value="1"/>
</dbReference>
<evidence type="ECO:0000313" key="3">
    <source>
        <dbReference type="Proteomes" id="UP000435036"/>
    </source>
</evidence>
<dbReference type="OrthoDB" id="6309046at2"/>
<name>A0A6N8KY15_9SPHI</name>
<keyword evidence="3" id="KW-1185">Reference proteome</keyword>
<sequence length="619" mass="70677">MDWDSSHLKSTSCLIPATLQAQVCLEAELADFQPDRSYIAIVGAGPKGFYALDSLLNAIHEQVKQGHVLSKELHIHWFNRDQYFGTGPYFKPETPTYFQLNTCIADLSCWEEVTNPSRPFTVLSLLAWIQQHQQTGKPVAKADYCSRELYGHYLSHALQQVLQHTPDKVQISFIQAEVIDVDMQGQEAFLHSLSQKLPYPYQSVIFTTGHHTEDRTFAYLKMPHEEAPVVINSIYPFSQLEVIPPKAEVALYGTGLTFVDAMLEFTEGRGGIFYRKEQEIHYISSGLEPILFPFSRRSLANLPHAPFWKGHKYQLRLMTDAWVDSILHLNRPIDFLTEILPVFDEEVQLAFFELLPEFEGFQTEDILAYIRDESQEKLFSIYAMVNPIKYAKLDMSGNYHEFIVDLSNYCLEMAEYTEFTSPMAAANAAMREGYSQITRIFNSLGFSTSSRNAFDDSWSPNIKHLGNGPSLHVSQKFFCLLKEGFIQFLFSEKASVTRAGDKVRLKNKYLEKDFDYLIHARVPKIDLRLKNNRLYSNLKQKGLIQEHIQEGYSVGSIQVDKQGRASGLAGDFPLYLYGMPAEGTVINNDTLRREQNNFAEPWAKSTLALLLKTADISEK</sequence>
<feature type="domain" description="FAD-dependent urate hydroxylase HpyO/Asp monooxygenase CreE-like FAD/NAD(P)-binding" evidence="1">
    <location>
        <begin position="40"/>
        <end position="210"/>
    </location>
</feature>
<dbReference type="Pfam" id="PF13454">
    <property type="entry name" value="NAD_binding_9"/>
    <property type="match status" value="1"/>
</dbReference>
<dbReference type="Proteomes" id="UP000435036">
    <property type="component" value="Unassembled WGS sequence"/>
</dbReference>
<dbReference type="InterPro" id="IPR038732">
    <property type="entry name" value="HpyO/CreE_NAD-binding"/>
</dbReference>
<comment type="caution">
    <text evidence="2">The sequence shown here is derived from an EMBL/GenBank/DDBJ whole genome shotgun (WGS) entry which is preliminary data.</text>
</comment>
<dbReference type="InterPro" id="IPR052189">
    <property type="entry name" value="L-asp_N-monooxygenase_NS-form"/>
</dbReference>
<accession>A0A6N8KY15</accession>